<dbReference type="Gene3D" id="2.30.180.10">
    <property type="entry name" value="FAS1 domain"/>
    <property type="match status" value="2"/>
</dbReference>
<evidence type="ECO:0000256" key="1">
    <source>
        <dbReference type="SAM" id="SignalP"/>
    </source>
</evidence>
<dbReference type="SUPFAM" id="SSF82153">
    <property type="entry name" value="FAS1 domain"/>
    <property type="match status" value="2"/>
</dbReference>
<dbReference type="PANTHER" id="PTHR10900">
    <property type="entry name" value="PERIOSTIN-RELATED"/>
    <property type="match status" value="1"/>
</dbReference>
<comment type="caution">
    <text evidence="3">The sequence shown here is derived from an EMBL/GenBank/DDBJ whole genome shotgun (WGS) entry which is preliminary data.</text>
</comment>
<dbReference type="PROSITE" id="PS50213">
    <property type="entry name" value="FAS1"/>
    <property type="match status" value="2"/>
</dbReference>
<dbReference type="Proteomes" id="UP001479436">
    <property type="component" value="Unassembled WGS sequence"/>
</dbReference>
<evidence type="ECO:0000313" key="4">
    <source>
        <dbReference type="Proteomes" id="UP001479436"/>
    </source>
</evidence>
<reference evidence="3 4" key="1">
    <citation type="submission" date="2023-04" db="EMBL/GenBank/DDBJ databases">
        <title>Genome of Basidiobolus ranarum AG-B5.</title>
        <authorList>
            <person name="Stajich J.E."/>
            <person name="Carter-House D."/>
            <person name="Gryganskyi A."/>
        </authorList>
    </citation>
    <scope>NUCLEOTIDE SEQUENCE [LARGE SCALE GENOMIC DNA]</scope>
    <source>
        <strain evidence="3 4">AG-B5</strain>
    </source>
</reference>
<proteinExistence type="predicted"/>
<feature type="signal peptide" evidence="1">
    <location>
        <begin position="1"/>
        <end position="20"/>
    </location>
</feature>
<dbReference type="Pfam" id="PF02469">
    <property type="entry name" value="Fasciclin"/>
    <property type="match status" value="2"/>
</dbReference>
<dbReference type="InterPro" id="IPR050904">
    <property type="entry name" value="Adhesion/Biosynth-related"/>
</dbReference>
<accession>A0ABR2WMT5</accession>
<evidence type="ECO:0000313" key="3">
    <source>
        <dbReference type="EMBL" id="KAK9762812.1"/>
    </source>
</evidence>
<evidence type="ECO:0000259" key="2">
    <source>
        <dbReference type="PROSITE" id="PS50213"/>
    </source>
</evidence>
<feature type="chain" id="PRO_5046262978" description="FAS1 domain-containing protein" evidence="1">
    <location>
        <begin position="21"/>
        <end position="379"/>
    </location>
</feature>
<name>A0ABR2WMT5_9FUNG</name>
<dbReference type="InterPro" id="IPR000782">
    <property type="entry name" value="FAS1_domain"/>
</dbReference>
<organism evidence="3 4">
    <name type="scientific">Basidiobolus ranarum</name>
    <dbReference type="NCBI Taxonomy" id="34480"/>
    <lineage>
        <taxon>Eukaryota</taxon>
        <taxon>Fungi</taxon>
        <taxon>Fungi incertae sedis</taxon>
        <taxon>Zoopagomycota</taxon>
        <taxon>Entomophthoromycotina</taxon>
        <taxon>Basidiobolomycetes</taxon>
        <taxon>Basidiobolales</taxon>
        <taxon>Basidiobolaceae</taxon>
        <taxon>Basidiobolus</taxon>
    </lineage>
</organism>
<dbReference type="InterPro" id="IPR036378">
    <property type="entry name" value="FAS1_dom_sf"/>
</dbReference>
<protein>
    <recommendedName>
        <fullName evidence="2">FAS1 domain-containing protein</fullName>
    </recommendedName>
</protein>
<keyword evidence="4" id="KW-1185">Reference proteome</keyword>
<keyword evidence="1" id="KW-0732">Signal</keyword>
<dbReference type="EMBL" id="JASJQH010000824">
    <property type="protein sequence ID" value="KAK9762812.1"/>
    <property type="molecule type" value="Genomic_DNA"/>
</dbReference>
<feature type="domain" description="FAS1" evidence="2">
    <location>
        <begin position="51"/>
        <end position="190"/>
    </location>
</feature>
<feature type="domain" description="FAS1" evidence="2">
    <location>
        <begin position="194"/>
        <end position="338"/>
    </location>
</feature>
<dbReference type="SMART" id="SM00554">
    <property type="entry name" value="FAS1"/>
    <property type="match status" value="2"/>
</dbReference>
<sequence length="379" mass="42818">MKSFLHVSIVVSTMASLAQSVPFSHGMLQQSLYQPIQWAFDSMFDEPPKNQKTLLDTIIWDPQFKELADIVNNDEGLRKILNNPDAQLTLFAPVNEAFEHHKNHPHQKEPSKEDIYNLITYHTLSDALSSKKIAKSHILGTQLNSPELNDKPTPVRIGHWKGDTYINFSKVIKTDIHATNGVIHAINHVLIPPPSVFDGLHLIPTGFSTFTSAIHVSNYGGDFEGFKAVTVFAPTNRAFRKLGYRNLAEIFAPDARETLKQLVQYHVSPNLAYTTEIFKNGHNAGLRLPTNLGEGYDLDIKGTSTKDQHYKITVNKANVMVYDVIAKNGVVHVIDTVLIPPHHDENVRRLFTPMEDESEWADEQTVKDHFNSLPENWFL</sequence>
<dbReference type="PANTHER" id="PTHR10900:SF125">
    <property type="entry name" value="FAS1 DOMAIN-CONTAINING PROTEIN YLR001C"/>
    <property type="match status" value="1"/>
</dbReference>
<gene>
    <name evidence="3" type="ORF">K7432_011098</name>
</gene>